<proteinExistence type="predicted"/>
<dbReference type="Pfam" id="PF04134">
    <property type="entry name" value="DCC1-like"/>
    <property type="match status" value="1"/>
</dbReference>
<dbReference type="InterPro" id="IPR007263">
    <property type="entry name" value="DCC1-like"/>
</dbReference>
<keyword evidence="2" id="KW-1185">Reference proteome</keyword>
<dbReference type="InterPro" id="IPR052927">
    <property type="entry name" value="DCC_oxidoreductase"/>
</dbReference>
<protein>
    <submittedName>
        <fullName evidence="1">Thiol-disulfide oxidoreductase DCC family protein</fullName>
    </submittedName>
</protein>
<organism evidence="1 2">
    <name type="scientific">Lutibacter aestuarii</name>
    <dbReference type="NCBI Taxonomy" id="861111"/>
    <lineage>
        <taxon>Bacteria</taxon>
        <taxon>Pseudomonadati</taxon>
        <taxon>Bacteroidota</taxon>
        <taxon>Flavobacteriia</taxon>
        <taxon>Flavobacteriales</taxon>
        <taxon>Flavobacteriaceae</taxon>
        <taxon>Lutibacter</taxon>
    </lineage>
</organism>
<reference evidence="2" key="1">
    <citation type="journal article" date="2019" name="Int. J. Syst. Evol. Microbiol.">
        <title>The Global Catalogue of Microorganisms (GCM) 10K type strain sequencing project: providing services to taxonomists for standard genome sequencing and annotation.</title>
        <authorList>
            <consortium name="The Broad Institute Genomics Platform"/>
            <consortium name="The Broad Institute Genome Sequencing Center for Infectious Disease"/>
            <person name="Wu L."/>
            <person name="Ma J."/>
        </authorList>
    </citation>
    <scope>NUCLEOTIDE SEQUENCE [LARGE SCALE GENOMIC DNA]</scope>
    <source>
        <strain evidence="2">CCUG 60022</strain>
    </source>
</reference>
<dbReference type="PANTHER" id="PTHR33639:SF2">
    <property type="entry name" value="DUF393 DOMAIN-CONTAINING PROTEIN"/>
    <property type="match status" value="1"/>
</dbReference>
<dbReference type="PANTHER" id="PTHR33639">
    <property type="entry name" value="THIOL-DISULFIDE OXIDOREDUCTASE DCC"/>
    <property type="match status" value="1"/>
</dbReference>
<accession>A0ABW2Z7V1</accession>
<sequence length="135" mass="15872">MNIYKNKSIILFDGVCNLCNSSVNFIIKHDKKKYFLFASLQSDAAKEILLHHSLNKIIFDSIILIEDTIVYEKSTAVLRIAKKLNNGFQLLYIFILIPKILRDKIYDYIAKNRYKWYGKKNTCMLPSKDLKSRFL</sequence>
<dbReference type="EMBL" id="JBHTIC010000008">
    <property type="protein sequence ID" value="MFD0762019.1"/>
    <property type="molecule type" value="Genomic_DNA"/>
</dbReference>
<gene>
    <name evidence="1" type="ORF">ACFQZW_07995</name>
</gene>
<name>A0ABW2Z7V1_9FLAO</name>
<dbReference type="RefSeq" id="WP_298262316.1">
    <property type="nucleotide sequence ID" value="NZ_JBHTIC010000008.1"/>
</dbReference>
<evidence type="ECO:0000313" key="1">
    <source>
        <dbReference type="EMBL" id="MFD0762019.1"/>
    </source>
</evidence>
<dbReference type="Proteomes" id="UP001597032">
    <property type="component" value="Unassembled WGS sequence"/>
</dbReference>
<comment type="caution">
    <text evidence="1">The sequence shown here is derived from an EMBL/GenBank/DDBJ whole genome shotgun (WGS) entry which is preliminary data.</text>
</comment>
<evidence type="ECO:0000313" key="2">
    <source>
        <dbReference type="Proteomes" id="UP001597032"/>
    </source>
</evidence>